<dbReference type="EMBL" id="JAEUBG010002298">
    <property type="protein sequence ID" value="KAH3684829.1"/>
    <property type="molecule type" value="Genomic_DNA"/>
</dbReference>
<proteinExistence type="predicted"/>
<accession>A0A9P8TN54</accession>
<dbReference type="Proteomes" id="UP000774326">
    <property type="component" value="Unassembled WGS sequence"/>
</dbReference>
<name>A0A9P8TN54_WICPI</name>
<keyword evidence="2" id="KW-1185">Reference proteome</keyword>
<sequence>MLVAFEDHGEIVPGLGTILTTYVSSWCSEAPSVVVILINFWVNSSSLSNGVSYLRRMSKSLNSSESSGN</sequence>
<protein>
    <submittedName>
        <fullName evidence="1">Uncharacterized protein</fullName>
    </submittedName>
</protein>
<reference evidence="1" key="2">
    <citation type="submission" date="2021-01" db="EMBL/GenBank/DDBJ databases">
        <authorList>
            <person name="Schikora-Tamarit M.A."/>
        </authorList>
    </citation>
    <scope>NUCLEOTIDE SEQUENCE</scope>
    <source>
        <strain evidence="1">CBS2887</strain>
    </source>
</reference>
<organism evidence="1 2">
    <name type="scientific">Wickerhamomyces pijperi</name>
    <name type="common">Yeast</name>
    <name type="synonym">Pichia pijperi</name>
    <dbReference type="NCBI Taxonomy" id="599730"/>
    <lineage>
        <taxon>Eukaryota</taxon>
        <taxon>Fungi</taxon>
        <taxon>Dikarya</taxon>
        <taxon>Ascomycota</taxon>
        <taxon>Saccharomycotina</taxon>
        <taxon>Saccharomycetes</taxon>
        <taxon>Phaffomycetales</taxon>
        <taxon>Wickerhamomycetaceae</taxon>
        <taxon>Wickerhamomyces</taxon>
    </lineage>
</organism>
<evidence type="ECO:0000313" key="1">
    <source>
        <dbReference type="EMBL" id="KAH3684829.1"/>
    </source>
</evidence>
<evidence type="ECO:0000313" key="2">
    <source>
        <dbReference type="Proteomes" id="UP000774326"/>
    </source>
</evidence>
<gene>
    <name evidence="1" type="ORF">WICPIJ_004182</name>
</gene>
<dbReference type="AlphaFoldDB" id="A0A9P8TN54"/>
<comment type="caution">
    <text evidence="1">The sequence shown here is derived from an EMBL/GenBank/DDBJ whole genome shotgun (WGS) entry which is preliminary data.</text>
</comment>
<reference evidence="1" key="1">
    <citation type="journal article" date="2021" name="Open Biol.">
        <title>Shared evolutionary footprints suggest mitochondrial oxidative damage underlies multiple complex I losses in fungi.</title>
        <authorList>
            <person name="Schikora-Tamarit M.A."/>
            <person name="Marcet-Houben M."/>
            <person name="Nosek J."/>
            <person name="Gabaldon T."/>
        </authorList>
    </citation>
    <scope>NUCLEOTIDE SEQUENCE</scope>
    <source>
        <strain evidence="1">CBS2887</strain>
    </source>
</reference>